<comment type="caution">
    <text evidence="1">The sequence shown here is derived from an EMBL/GenBank/DDBJ whole genome shotgun (WGS) entry which is preliminary data.</text>
</comment>
<dbReference type="VEuPathDB" id="TriTrypDB:TCSYLVIO_000461"/>
<accession>A0A2V2ULX2</accession>
<evidence type="ECO:0000313" key="1">
    <source>
        <dbReference type="EMBL" id="PWU85080.1"/>
    </source>
</evidence>
<evidence type="ECO:0000313" key="2">
    <source>
        <dbReference type="Proteomes" id="UP000246121"/>
    </source>
</evidence>
<dbReference type="Proteomes" id="UP000246121">
    <property type="component" value="Unassembled WGS sequence"/>
</dbReference>
<dbReference type="VEuPathDB" id="TriTrypDB:TCDM_10088"/>
<reference evidence="1 2" key="1">
    <citation type="journal article" date="2018" name="Microb. Genom.">
        <title>Expanding an expanded genome: long-read sequencing of Trypanosoma cruzi.</title>
        <authorList>
            <person name="Berna L."/>
            <person name="Rodriguez M."/>
            <person name="Chiribao M.L."/>
            <person name="Parodi-Talice A."/>
            <person name="Pita S."/>
            <person name="Rijo G."/>
            <person name="Alvarez-Valin F."/>
            <person name="Robello C."/>
        </authorList>
    </citation>
    <scope>NUCLEOTIDE SEQUENCE [LARGE SCALE GENOMIC DNA]</scope>
    <source>
        <strain evidence="1 2">Dm28c</strain>
    </source>
</reference>
<dbReference type="VEuPathDB" id="TriTrypDB:TcBrA4_0100770"/>
<gene>
    <name evidence="1" type="ORF">C4B63_184g16</name>
</gene>
<dbReference type="VEuPathDB" id="TriTrypDB:TcCLB.504741.100"/>
<organism evidence="1 2">
    <name type="scientific">Trypanosoma cruzi</name>
    <dbReference type="NCBI Taxonomy" id="5693"/>
    <lineage>
        <taxon>Eukaryota</taxon>
        <taxon>Discoba</taxon>
        <taxon>Euglenozoa</taxon>
        <taxon>Kinetoplastea</taxon>
        <taxon>Metakinetoplastina</taxon>
        <taxon>Trypanosomatida</taxon>
        <taxon>Trypanosomatidae</taxon>
        <taxon>Trypanosoma</taxon>
        <taxon>Schizotrypanum</taxon>
    </lineage>
</organism>
<sequence length="835" mass="90713">MPQTQETMASATLDALRAALTSGQMSALREVKADAVLLDEVNALPELLRLCGLIEVGHNLALMNAAWKLLLSVSSLNTISQPVYSGILQFMLSQLHHHVFSHDWSDAKKIKLASFVASHVVSAVRAHPFIAARDERLVQSIVGLHAVVCLTVATSGHKEAARQLHQCIVVRLLAILEAMGSSFSASSPLSAGEHLRLLLQCLADPPPAATAELATASVAAGSSVAALAAMLAATRSFQVCDRAYVERILAAFLLWLPDMQLVFSDVAEQEETTEAAETTVTTVLAASCDKDPDIVLCHRIVRHARNLPRAVFFPEQDGDGAAESSGEVHLNAQLLLLLRSLACRSVDAIRGGEWCDKEGSHGGGSLLRCRVFSLLMTALLVPNDTSAARVLLVWEAVLSRLSNADREVLGVELLQLGEEQLRALRELPAESRDRATCLRRLLNALAVLLTEICRQLQRPPKSLHGSFAETTATRISSLNPTSFCTLVNFLYHQSSVYQWWNEKSISKEEVLGGTEEEAKAIHDELRAVLTEWQDYTSLKINSDMASRICITIASVPERVHNILERTNSPKSITAVLLIATKVLQKLAEELNNSYAICECARFVAAELVAVTGFVLSEDPTFLACIRRLVDISFALTEDGKEVRVDGMLRYHAAVCLRNFAQRNAVVPLGQLRLSEAVTTALRILLQGGDVADTDVSMRDCEGLLAHRLEEWKSLLSRSCHAAKSSQSAGSLVEFAPHATSTFSQSVIDGHEGQFFLPLQRSEDTVRSVLQWLKAGRALQPSEEETLVRLEQLVCAAANMTRHALSSNGDVFCSSADIGAGATQTTGLSPEIINVD</sequence>
<dbReference type="VEuPathDB" id="TriTrypDB:TcCLB.511623.10"/>
<protein>
    <submittedName>
        <fullName evidence="1">Uncharacterized protein</fullName>
    </submittedName>
</protein>
<dbReference type="VEuPathDB" id="TriTrypDB:ECC02_004370"/>
<dbReference type="AlphaFoldDB" id="A0A2V2ULX2"/>
<dbReference type="VEuPathDB" id="TriTrypDB:TcG_08406"/>
<dbReference type="VEuPathDB" id="TriTrypDB:BCY84_02970"/>
<name>A0A2V2ULX2_TRYCR</name>
<dbReference type="VEuPathDB" id="TriTrypDB:TcYC6_0076000"/>
<dbReference type="VEuPathDB" id="TriTrypDB:C3747_136g60"/>
<dbReference type="VEuPathDB" id="TriTrypDB:Tc_MARK_9696"/>
<dbReference type="VEuPathDB" id="TriTrypDB:C4B63_184g16"/>
<proteinExistence type="predicted"/>
<dbReference type="VEuPathDB" id="TriTrypDB:TcCL_NonESM08072"/>
<dbReference type="EMBL" id="PRFA01000184">
    <property type="protein sequence ID" value="PWU85080.1"/>
    <property type="molecule type" value="Genomic_DNA"/>
</dbReference>